<dbReference type="InterPro" id="IPR011004">
    <property type="entry name" value="Trimer_LpxA-like_sf"/>
</dbReference>
<dbReference type="CDD" id="cd04647">
    <property type="entry name" value="LbH_MAT_like"/>
    <property type="match status" value="1"/>
</dbReference>
<dbReference type="RefSeq" id="WP_084843318.1">
    <property type="nucleotide sequence ID" value="NZ_ARYN01000026.1"/>
</dbReference>
<dbReference type="SUPFAM" id="SSF51161">
    <property type="entry name" value="Trimeric LpxA-like enzymes"/>
    <property type="match status" value="1"/>
</dbReference>
<organism evidence="5 6">
    <name type="scientific">Zunongwangia atlantica 22II14-10F7</name>
    <dbReference type="NCBI Taxonomy" id="1185767"/>
    <lineage>
        <taxon>Bacteria</taxon>
        <taxon>Pseudomonadati</taxon>
        <taxon>Bacteroidota</taxon>
        <taxon>Flavobacteriia</taxon>
        <taxon>Flavobacteriales</taxon>
        <taxon>Flavobacteriaceae</taxon>
        <taxon>Zunongwangia</taxon>
    </lineage>
</organism>
<dbReference type="Proteomes" id="UP000192746">
    <property type="component" value="Unassembled WGS sequence"/>
</dbReference>
<gene>
    <name evidence="5" type="ORF">IIF7_19269</name>
</gene>
<keyword evidence="4" id="KW-0012">Acyltransferase</keyword>
<keyword evidence="3" id="KW-0677">Repeat</keyword>
<dbReference type="OrthoDB" id="9814490at2"/>
<dbReference type="Pfam" id="PF00132">
    <property type="entry name" value="Hexapep"/>
    <property type="match status" value="1"/>
</dbReference>
<dbReference type="PROSITE" id="PS00101">
    <property type="entry name" value="HEXAPEP_TRANSFERASES"/>
    <property type="match status" value="1"/>
</dbReference>
<comment type="similarity">
    <text evidence="1">Belongs to the transferase hexapeptide repeat family.</text>
</comment>
<dbReference type="InterPro" id="IPR001451">
    <property type="entry name" value="Hexapep"/>
</dbReference>
<protein>
    <submittedName>
        <fullName evidence="5">Transferase hexapeptide repeat containing protein</fullName>
    </submittedName>
</protein>
<dbReference type="AlphaFoldDB" id="A0A1Y1SZQ7"/>
<accession>A0A1Y1SZQ7</accession>
<reference evidence="5 6" key="1">
    <citation type="submission" date="2013-04" db="EMBL/GenBank/DDBJ databases">
        <title>Zunongwangia sp. 22II14-10F7 Genome Sequencing.</title>
        <authorList>
            <person name="Lai Q."/>
            <person name="Shao Z."/>
        </authorList>
    </citation>
    <scope>NUCLEOTIDE SEQUENCE [LARGE SCALE GENOMIC DNA]</scope>
    <source>
        <strain evidence="5 6">22II14-10F7</strain>
    </source>
</reference>
<dbReference type="Gene3D" id="2.160.10.10">
    <property type="entry name" value="Hexapeptide repeat proteins"/>
    <property type="match status" value="1"/>
</dbReference>
<evidence type="ECO:0000256" key="4">
    <source>
        <dbReference type="ARBA" id="ARBA00023315"/>
    </source>
</evidence>
<comment type="caution">
    <text evidence="5">The sequence shown here is derived from an EMBL/GenBank/DDBJ whole genome shotgun (WGS) entry which is preliminary data.</text>
</comment>
<dbReference type="InterPro" id="IPR018357">
    <property type="entry name" value="Hexapep_transf_CS"/>
</dbReference>
<keyword evidence="2 5" id="KW-0808">Transferase</keyword>
<dbReference type="PANTHER" id="PTHR23416:SF23">
    <property type="entry name" value="ACETYLTRANSFERASE C18B11.09C-RELATED"/>
    <property type="match status" value="1"/>
</dbReference>
<keyword evidence="6" id="KW-1185">Reference proteome</keyword>
<dbReference type="InterPro" id="IPR051159">
    <property type="entry name" value="Hexapeptide_acetyltransf"/>
</dbReference>
<dbReference type="PANTHER" id="PTHR23416">
    <property type="entry name" value="SIALIC ACID SYNTHASE-RELATED"/>
    <property type="match status" value="1"/>
</dbReference>
<evidence type="ECO:0000256" key="3">
    <source>
        <dbReference type="ARBA" id="ARBA00022737"/>
    </source>
</evidence>
<dbReference type="GO" id="GO:0008374">
    <property type="term" value="F:O-acyltransferase activity"/>
    <property type="evidence" value="ECO:0007669"/>
    <property type="project" value="TreeGrafter"/>
</dbReference>
<evidence type="ECO:0000256" key="1">
    <source>
        <dbReference type="ARBA" id="ARBA00007274"/>
    </source>
</evidence>
<dbReference type="STRING" id="1185767.IIF7_19269"/>
<sequence length="204" mass="22032">MNLIFFFAYKSFLKTLSYIRRFLDTCFVFLVFKGNNVIFKNIKSTGVPYVMVAKGGKLIIGEKFAMNNGISGNPIGYYDKCTFFVNNGAKLIIGNNVGISQTALICHAGITIGNNVKLGGGVKVYDTDFHSLDAKIRASKKDSLNKMKAPIFIKDNAFVGAGSIVLKGVTIGENSIIGAGSLVSKNVPDNEIWGGNPAKFIKSI</sequence>
<dbReference type="EMBL" id="ARYN01000026">
    <property type="protein sequence ID" value="ORL43733.1"/>
    <property type="molecule type" value="Genomic_DNA"/>
</dbReference>
<evidence type="ECO:0000313" key="5">
    <source>
        <dbReference type="EMBL" id="ORL43733.1"/>
    </source>
</evidence>
<proteinExistence type="inferred from homology"/>
<evidence type="ECO:0000313" key="6">
    <source>
        <dbReference type="Proteomes" id="UP000192746"/>
    </source>
</evidence>
<name>A0A1Y1SZQ7_9FLAO</name>
<evidence type="ECO:0000256" key="2">
    <source>
        <dbReference type="ARBA" id="ARBA00022679"/>
    </source>
</evidence>